<reference evidence="5 6" key="1">
    <citation type="submission" date="2024-02" db="EMBL/GenBank/DDBJ databases">
        <title>A chromosome-level genome assembly of Drosophila madeirensis, a fruit fly species endemic to Madeira island.</title>
        <authorList>
            <person name="Tomihara K."/>
            <person name="Llopart A."/>
            <person name="Yamamoto D."/>
        </authorList>
    </citation>
    <scope>NUCLEOTIDE SEQUENCE [LARGE SCALE GENOMIC DNA]</scope>
    <source>
        <strain evidence="5 6">RF1</strain>
    </source>
</reference>
<feature type="domain" description="VWFC" evidence="4">
    <location>
        <begin position="117"/>
        <end position="177"/>
    </location>
</feature>
<gene>
    <name evidence="5" type="ORF">DMAD_05796</name>
</gene>
<evidence type="ECO:0000256" key="1">
    <source>
        <dbReference type="SAM" id="MobiDB-lite"/>
    </source>
</evidence>
<dbReference type="PROSITE" id="PS00198">
    <property type="entry name" value="4FE4S_FER_1"/>
    <property type="match status" value="1"/>
</dbReference>
<sequence length="496" mass="53796">MAKLFNFIICCFLMCGISGLLAKPILDNDIMPQTSKCQSCPENRPECEPDQVLVEVMHGTGEPGSCCSHYKCVSEMPVCDRAIAPIRYYPNACIECTTCSICQSICPLIESESEQLLNCLTYNDELKMKGDIWMENDGCTRCECDQQSERSCKSIQCLEPDCENPVQKEGVCCPVCPSEEEEEEEVVVPSMGGTTSGPHLWLNVSTTETIEDPTMDMIDPSTPMPDEANDSSTTTTATSSVPSTENEPRVVPLGSSTTSNSPSSTTTYSPSSTTTYSPSSSTENDSSTASEGPELPPNFDGYSSLDSTSTKPSIDLIESSTTPDGDGPTDIFESSSDASSTETTYRHEYSIQYSIEFNKETTAGQMTAEISTEEITSTEDALPKASDNPSTSDTPAELPLSTSSENRPPRTVYNGDDVVSVRKDGIGRYIWPVSVVIFVFVLLIFATIYCVKKQRNGKEVNPAYHVVSQNNPQTIVTTGQPLLPPIGGEAIKEVKN</sequence>
<evidence type="ECO:0000313" key="5">
    <source>
        <dbReference type="EMBL" id="BFF97366.1"/>
    </source>
</evidence>
<keyword evidence="2" id="KW-1133">Transmembrane helix</keyword>
<keyword evidence="2" id="KW-0472">Membrane</keyword>
<proteinExistence type="predicted"/>
<dbReference type="Proteomes" id="UP001500889">
    <property type="component" value="Chromosome J"/>
</dbReference>
<keyword evidence="6" id="KW-1185">Reference proteome</keyword>
<name>A0AAU9FPC3_DROMD</name>
<organism evidence="5 6">
    <name type="scientific">Drosophila madeirensis</name>
    <name type="common">Fruit fly</name>
    <dbReference type="NCBI Taxonomy" id="30013"/>
    <lineage>
        <taxon>Eukaryota</taxon>
        <taxon>Metazoa</taxon>
        <taxon>Ecdysozoa</taxon>
        <taxon>Arthropoda</taxon>
        <taxon>Hexapoda</taxon>
        <taxon>Insecta</taxon>
        <taxon>Pterygota</taxon>
        <taxon>Neoptera</taxon>
        <taxon>Endopterygota</taxon>
        <taxon>Diptera</taxon>
        <taxon>Brachycera</taxon>
        <taxon>Muscomorpha</taxon>
        <taxon>Ephydroidea</taxon>
        <taxon>Drosophilidae</taxon>
        <taxon>Drosophila</taxon>
        <taxon>Sophophora</taxon>
    </lineage>
</organism>
<evidence type="ECO:0000313" key="6">
    <source>
        <dbReference type="Proteomes" id="UP001500889"/>
    </source>
</evidence>
<feature type="signal peptide" evidence="3">
    <location>
        <begin position="1"/>
        <end position="22"/>
    </location>
</feature>
<keyword evidence="3" id="KW-0732">Signal</keyword>
<keyword evidence="2" id="KW-0812">Transmembrane</keyword>
<dbReference type="SMART" id="SM00214">
    <property type="entry name" value="VWC"/>
    <property type="match status" value="1"/>
</dbReference>
<dbReference type="PANTHER" id="PTHR46439">
    <property type="entry name" value="CYSTEINE-RICH MOTOR NEURON 1 PROTEIN"/>
    <property type="match status" value="1"/>
</dbReference>
<feature type="compositionally biased region" description="Low complexity" evidence="1">
    <location>
        <begin position="255"/>
        <end position="290"/>
    </location>
</feature>
<feature type="chain" id="PRO_5043806993" evidence="3">
    <location>
        <begin position="23"/>
        <end position="496"/>
    </location>
</feature>
<evidence type="ECO:0000256" key="3">
    <source>
        <dbReference type="SAM" id="SignalP"/>
    </source>
</evidence>
<protein>
    <submittedName>
        <fullName evidence="5">Mucin-5AC</fullName>
    </submittedName>
</protein>
<feature type="compositionally biased region" description="Polar residues" evidence="1">
    <location>
        <begin position="387"/>
        <end position="406"/>
    </location>
</feature>
<feature type="compositionally biased region" description="Low complexity" evidence="1">
    <location>
        <begin position="231"/>
        <end position="244"/>
    </location>
</feature>
<dbReference type="InterPro" id="IPR001007">
    <property type="entry name" value="VWF_dom"/>
</dbReference>
<dbReference type="PROSITE" id="PS50184">
    <property type="entry name" value="VWFC_2"/>
    <property type="match status" value="1"/>
</dbReference>
<feature type="transmembrane region" description="Helical" evidence="2">
    <location>
        <begin position="429"/>
        <end position="451"/>
    </location>
</feature>
<feature type="region of interest" description="Disordered" evidence="1">
    <location>
        <begin position="373"/>
        <end position="411"/>
    </location>
</feature>
<feature type="region of interest" description="Disordered" evidence="1">
    <location>
        <begin position="211"/>
        <end position="343"/>
    </location>
</feature>
<dbReference type="Pfam" id="PF23334">
    <property type="entry name" value="VWC2L_2nd"/>
    <property type="match status" value="1"/>
</dbReference>
<evidence type="ECO:0000256" key="2">
    <source>
        <dbReference type="SAM" id="Phobius"/>
    </source>
</evidence>
<dbReference type="PROSITE" id="PS01208">
    <property type="entry name" value="VWFC_1"/>
    <property type="match status" value="1"/>
</dbReference>
<evidence type="ECO:0000259" key="4">
    <source>
        <dbReference type="PROSITE" id="PS50184"/>
    </source>
</evidence>
<dbReference type="AlphaFoldDB" id="A0AAU9FPC3"/>
<dbReference type="GO" id="GO:0005886">
    <property type="term" value="C:plasma membrane"/>
    <property type="evidence" value="ECO:0007669"/>
    <property type="project" value="TreeGrafter"/>
</dbReference>
<accession>A0AAU9FPC3</accession>
<dbReference type="InterPro" id="IPR017900">
    <property type="entry name" value="4Fe4S_Fe_S_CS"/>
</dbReference>
<feature type="compositionally biased region" description="Polar residues" evidence="1">
    <location>
        <begin position="304"/>
        <end position="323"/>
    </location>
</feature>
<dbReference type="PANTHER" id="PTHR46439:SF1">
    <property type="entry name" value="CYSTEINE-RICH MOTOR NEURON 1 PROTEIN"/>
    <property type="match status" value="1"/>
</dbReference>
<dbReference type="EMBL" id="AP029265">
    <property type="protein sequence ID" value="BFF97366.1"/>
    <property type="molecule type" value="Genomic_DNA"/>
</dbReference>
<feature type="compositionally biased region" description="Low complexity" evidence="1">
    <location>
        <begin position="333"/>
        <end position="343"/>
    </location>
</feature>
<dbReference type="InterPro" id="IPR052624">
    <property type="entry name" value="CRIM1"/>
</dbReference>